<gene>
    <name evidence="1" type="ORF">PS691_02441</name>
</gene>
<dbReference type="AlphaFoldDB" id="A0A5E7C1Z6"/>
<proteinExistence type="predicted"/>
<accession>A0A5E7C1Z6</accession>
<protein>
    <submittedName>
        <fullName evidence="1">Uncharacterized protein</fullName>
    </submittedName>
</protein>
<evidence type="ECO:0000313" key="2">
    <source>
        <dbReference type="Proteomes" id="UP000337909"/>
    </source>
</evidence>
<dbReference type="EMBL" id="CABVHQ010000020">
    <property type="protein sequence ID" value="VVN98558.1"/>
    <property type="molecule type" value="Genomic_DNA"/>
</dbReference>
<dbReference type="RefSeq" id="WP_224788210.1">
    <property type="nucleotide sequence ID" value="NZ_CABVHQ010000020.1"/>
</dbReference>
<dbReference type="Proteomes" id="UP000337909">
    <property type="component" value="Unassembled WGS sequence"/>
</dbReference>
<evidence type="ECO:0000313" key="1">
    <source>
        <dbReference type="EMBL" id="VVN98558.1"/>
    </source>
</evidence>
<name>A0A5E7C1Z6_PSEFL</name>
<reference evidence="1 2" key="1">
    <citation type="submission" date="2019-09" db="EMBL/GenBank/DDBJ databases">
        <authorList>
            <person name="Chandra G."/>
            <person name="Truman W A."/>
        </authorList>
    </citation>
    <scope>NUCLEOTIDE SEQUENCE [LARGE SCALE GENOMIC DNA]</scope>
    <source>
        <strain evidence="1">PS691</strain>
    </source>
</reference>
<sequence length="144" mass="15488">MPTDSEESRQIVASLAHRIGHNADIAQVADAIVTTLQDMDAALTPIIGQQGVAALYRRSLHLCASTHPCLAVTYESVKPGMDLSELKSVLVKQSEAEALFFGEAFLKTFYELLTTLIGPSLTARLLRAVWENSLSGSPAQDTSS</sequence>
<organism evidence="1 2">
    <name type="scientific">Pseudomonas fluorescens</name>
    <dbReference type="NCBI Taxonomy" id="294"/>
    <lineage>
        <taxon>Bacteria</taxon>
        <taxon>Pseudomonadati</taxon>
        <taxon>Pseudomonadota</taxon>
        <taxon>Gammaproteobacteria</taxon>
        <taxon>Pseudomonadales</taxon>
        <taxon>Pseudomonadaceae</taxon>
        <taxon>Pseudomonas</taxon>
    </lineage>
</organism>